<dbReference type="PROSITE" id="PS51740">
    <property type="entry name" value="SPOVT_ABRB"/>
    <property type="match status" value="1"/>
</dbReference>
<proteinExistence type="inferred from homology"/>
<dbReference type="GO" id="GO:0000976">
    <property type="term" value="F:transcription cis-regulatory region binding"/>
    <property type="evidence" value="ECO:0007669"/>
    <property type="project" value="TreeGrafter"/>
</dbReference>
<keyword evidence="1" id="KW-0804">Transcription</keyword>
<protein>
    <recommendedName>
        <fullName evidence="1">Transcriptional regulator MraZ</fullName>
    </recommendedName>
</protein>
<evidence type="ECO:0000256" key="1">
    <source>
        <dbReference type="HAMAP-Rule" id="MF_01008"/>
    </source>
</evidence>
<comment type="caution">
    <text evidence="4">The sequence shown here is derived from an EMBL/GenBank/DDBJ whole genome shotgun (WGS) entry which is preliminary data.</text>
</comment>
<dbReference type="SUPFAM" id="SSF89447">
    <property type="entry name" value="AbrB/MazE/MraZ-like"/>
    <property type="match status" value="1"/>
</dbReference>
<comment type="subcellular location">
    <subcellularLocation>
        <location evidence="1">Cytoplasm</location>
        <location evidence="1">Nucleoid</location>
    </subcellularLocation>
</comment>
<dbReference type="HAMAP" id="MF_01008">
    <property type="entry name" value="MraZ"/>
    <property type="match status" value="1"/>
</dbReference>
<dbReference type="AlphaFoldDB" id="A0A2U2J4B5"/>
<dbReference type="CDD" id="cd16320">
    <property type="entry name" value="MraZ_N"/>
    <property type="match status" value="1"/>
</dbReference>
<dbReference type="GO" id="GO:0003700">
    <property type="term" value="F:DNA-binding transcription factor activity"/>
    <property type="evidence" value="ECO:0007669"/>
    <property type="project" value="UniProtKB-UniRule"/>
</dbReference>
<reference evidence="4 5" key="1">
    <citation type="submission" date="2018-05" db="EMBL/GenBank/DDBJ databases">
        <title>Genome of Sphingosinicella humi QZX222.</title>
        <authorList>
            <person name="Qiao Z."/>
            <person name="Wang G."/>
        </authorList>
    </citation>
    <scope>NUCLEOTIDE SEQUENCE [LARGE SCALE GENOMIC DNA]</scope>
    <source>
        <strain evidence="4 5">QZX222</strain>
    </source>
</reference>
<dbReference type="EMBL" id="QFFF01000001">
    <property type="protein sequence ID" value="PWG03168.1"/>
    <property type="molecule type" value="Genomic_DNA"/>
</dbReference>
<dbReference type="GO" id="GO:2000143">
    <property type="term" value="P:negative regulation of DNA-templated transcription initiation"/>
    <property type="evidence" value="ECO:0007669"/>
    <property type="project" value="TreeGrafter"/>
</dbReference>
<dbReference type="InterPro" id="IPR035642">
    <property type="entry name" value="MraZ_N"/>
</dbReference>
<feature type="domain" description="SpoVT-AbrB" evidence="3">
    <location>
        <begin position="29"/>
        <end position="77"/>
    </location>
</feature>
<comment type="subunit">
    <text evidence="1">Forms oligomers.</text>
</comment>
<gene>
    <name evidence="1" type="primary">mraZ</name>
    <name evidence="4" type="ORF">DF286_10055</name>
</gene>
<keyword evidence="1" id="KW-0963">Cytoplasm</keyword>
<dbReference type="CDD" id="cd16321">
    <property type="entry name" value="MraZ_C"/>
    <property type="match status" value="1"/>
</dbReference>
<dbReference type="PANTHER" id="PTHR34701:SF1">
    <property type="entry name" value="TRANSCRIPTIONAL REGULATOR MRAZ"/>
    <property type="match status" value="1"/>
</dbReference>
<dbReference type="InterPro" id="IPR007159">
    <property type="entry name" value="SpoVT-AbrB_dom"/>
</dbReference>
<keyword evidence="1 2" id="KW-0238">DNA-binding</keyword>
<name>A0A2U2J4B5_9SPHN</name>
<dbReference type="Proteomes" id="UP000245916">
    <property type="component" value="Unassembled WGS sequence"/>
</dbReference>
<keyword evidence="5" id="KW-1185">Reference proteome</keyword>
<dbReference type="GO" id="GO:0005737">
    <property type="term" value="C:cytoplasm"/>
    <property type="evidence" value="ECO:0007669"/>
    <property type="project" value="UniProtKB-UniRule"/>
</dbReference>
<accession>A0A2U2J4B5</accession>
<evidence type="ECO:0000313" key="4">
    <source>
        <dbReference type="EMBL" id="PWG03168.1"/>
    </source>
</evidence>
<comment type="similarity">
    <text evidence="1">Belongs to the MraZ family.</text>
</comment>
<dbReference type="InterPro" id="IPR037914">
    <property type="entry name" value="SpoVT-AbrB_sf"/>
</dbReference>
<dbReference type="InterPro" id="IPR038619">
    <property type="entry name" value="MraZ_sf"/>
</dbReference>
<sequence>MRAFANREGPFAYQGATKQVDLEHLFNGSALNAVDAKGRLSVPAFIRGVIERRSDAKAVILGAHEVDPCLTAYDRGYGRILHAENERRRLLEEGEDATAHYARARRTFGITEDVPYDTSGRIILPPMMRRKGQIEDLALFVGVGGTFEIWNPYLALKSGDEDLRDLAAYRLEEKGFSL</sequence>
<dbReference type="InterPro" id="IPR035644">
    <property type="entry name" value="MraZ_C"/>
</dbReference>
<evidence type="ECO:0000313" key="5">
    <source>
        <dbReference type="Proteomes" id="UP000245916"/>
    </source>
</evidence>
<dbReference type="GO" id="GO:0009295">
    <property type="term" value="C:nucleoid"/>
    <property type="evidence" value="ECO:0007669"/>
    <property type="project" value="UniProtKB-SubCell"/>
</dbReference>
<evidence type="ECO:0000259" key="3">
    <source>
        <dbReference type="PROSITE" id="PS51740"/>
    </source>
</evidence>
<dbReference type="PANTHER" id="PTHR34701">
    <property type="entry name" value="TRANSCRIPTIONAL REGULATOR MRAZ"/>
    <property type="match status" value="1"/>
</dbReference>
<dbReference type="InterPro" id="IPR003444">
    <property type="entry name" value="MraZ"/>
</dbReference>
<evidence type="ECO:0000256" key="2">
    <source>
        <dbReference type="PROSITE-ProRule" id="PRU01076"/>
    </source>
</evidence>
<dbReference type="Gene3D" id="3.40.1550.20">
    <property type="entry name" value="Transcriptional regulator MraZ domain"/>
    <property type="match status" value="1"/>
</dbReference>
<keyword evidence="1" id="KW-0805">Transcription regulation</keyword>
<organism evidence="4 5">
    <name type="scientific">Allosphingosinicella humi</name>
    <dbReference type="NCBI Taxonomy" id="2068657"/>
    <lineage>
        <taxon>Bacteria</taxon>
        <taxon>Pseudomonadati</taxon>
        <taxon>Pseudomonadota</taxon>
        <taxon>Alphaproteobacteria</taxon>
        <taxon>Sphingomonadales</taxon>
        <taxon>Sphingomonadaceae</taxon>
        <taxon>Allosphingosinicella</taxon>
    </lineage>
</organism>